<name>C5B3D4_METEA</name>
<evidence type="ECO:0000313" key="2">
    <source>
        <dbReference type="Proteomes" id="UP000009081"/>
    </source>
</evidence>
<reference evidence="1 2" key="1">
    <citation type="journal article" date="2009" name="PLoS ONE">
        <title>Methylobacterium genome sequences: a reference blueprint to investigate microbial metabolism of C1 compounds from natural and industrial sources.</title>
        <authorList>
            <person name="Vuilleumier S."/>
            <person name="Chistoserdova L."/>
            <person name="Lee M.-C."/>
            <person name="Bringel F."/>
            <person name="Lajus A."/>
            <person name="Zhou Y."/>
            <person name="Gourion B."/>
            <person name="Barbe V."/>
            <person name="Chang J."/>
            <person name="Cruveiller S."/>
            <person name="Dossat C."/>
            <person name="Gillett W."/>
            <person name="Gruffaz C."/>
            <person name="Haugen E."/>
            <person name="Hourcade E."/>
            <person name="Levy R."/>
            <person name="Mangenot S."/>
            <person name="Muller E."/>
            <person name="Nadalig T."/>
            <person name="Pagni M."/>
            <person name="Penny C."/>
            <person name="Peyraud R."/>
            <person name="Robinson D.G."/>
            <person name="Roche D."/>
            <person name="Rouy Z."/>
            <person name="Saenampechek C."/>
            <person name="Salvignol G."/>
            <person name="Vallenet D."/>
            <person name="Wu Z."/>
            <person name="Marx C.J."/>
            <person name="Vorholt J.A."/>
            <person name="Olson M.V."/>
            <person name="Kaul R."/>
            <person name="Weissenbach J."/>
            <person name="Medigue C."/>
            <person name="Lidstrom M.E."/>
        </authorList>
    </citation>
    <scope>NUCLEOTIDE SEQUENCE [LARGE SCALE GENOMIC DNA]</scope>
    <source>
        <strain evidence="2">ATCC 14718 / DSM 1338 / JCM 2805 / NCIMB 9133 / AM1</strain>
    </source>
</reference>
<accession>C5B3D4</accession>
<gene>
    <name evidence="1" type="ordered locus">MexAM1_META2p0028</name>
</gene>
<dbReference type="Proteomes" id="UP000009081">
    <property type="component" value="Plasmid megaplasmid"/>
</dbReference>
<geneLocation type="plasmid" evidence="1 2">
    <name>megaplasmid</name>
</geneLocation>
<organism evidence="1 2">
    <name type="scientific">Methylorubrum extorquens (strain ATCC 14718 / DSM 1338 / JCM 2805 / NCIMB 9133 / AM1)</name>
    <name type="common">Methylobacterium extorquens</name>
    <dbReference type="NCBI Taxonomy" id="272630"/>
    <lineage>
        <taxon>Bacteria</taxon>
        <taxon>Pseudomonadati</taxon>
        <taxon>Pseudomonadota</taxon>
        <taxon>Alphaproteobacteria</taxon>
        <taxon>Hyphomicrobiales</taxon>
        <taxon>Methylobacteriaceae</taxon>
        <taxon>Methylorubrum</taxon>
    </lineage>
</organism>
<dbReference type="EMBL" id="CP001511">
    <property type="protein sequence ID" value="ACS42966.1"/>
    <property type="molecule type" value="Genomic_DNA"/>
</dbReference>
<proteinExistence type="predicted"/>
<dbReference type="RefSeq" id="WP_012753532.1">
    <property type="nucleotide sequence ID" value="NC_012811.1"/>
</dbReference>
<evidence type="ECO:0000313" key="1">
    <source>
        <dbReference type="EMBL" id="ACS42966.1"/>
    </source>
</evidence>
<sequence length="108" mass="11497">MIDNAPEIESSLNGRFEPGVFVEPLAARATAFEIVGERGIRLHTPAGPFDFNLDAGAGPVRQAIVDGGQLHVFEVALPEGDEAEAVEVLQAEFQDRVAAYIVGPAPRD</sequence>
<keyword evidence="1" id="KW-0614">Plasmid</keyword>
<dbReference type="AlphaFoldDB" id="C5B3D4"/>
<keyword evidence="2" id="KW-1185">Reference proteome</keyword>
<dbReference type="KEGG" id="mea:Mex_2p0028"/>
<dbReference type="HOGENOM" id="CLU_2193837_0_0_5"/>
<protein>
    <submittedName>
        <fullName evidence="1">Uncharacterized protein</fullName>
    </submittedName>
</protein>